<sequence length="39" mass="4546">MELSRNTDKRHQEKNEVVGDFSTDFYIIPKPLTNTNPPI</sequence>
<organism evidence="1">
    <name type="scientific">hydrothermal vent metagenome</name>
    <dbReference type="NCBI Taxonomy" id="652676"/>
    <lineage>
        <taxon>unclassified sequences</taxon>
        <taxon>metagenomes</taxon>
        <taxon>ecological metagenomes</taxon>
    </lineage>
</organism>
<dbReference type="EMBL" id="FPIA01000074">
    <property type="protein sequence ID" value="SFV88673.1"/>
    <property type="molecule type" value="Genomic_DNA"/>
</dbReference>
<gene>
    <name evidence="1" type="ORF">MNB_SUP05-SYMBIONT-7-594</name>
</gene>
<accession>A0A1W1E3X5</accession>
<dbReference type="AlphaFoldDB" id="A0A1W1E3X5"/>
<evidence type="ECO:0000313" key="1">
    <source>
        <dbReference type="EMBL" id="SFV88673.1"/>
    </source>
</evidence>
<reference evidence="1" key="1">
    <citation type="submission" date="2016-10" db="EMBL/GenBank/DDBJ databases">
        <authorList>
            <person name="de Groot N.N."/>
        </authorList>
    </citation>
    <scope>NUCLEOTIDE SEQUENCE</scope>
</reference>
<protein>
    <submittedName>
        <fullName evidence="1">Uncharacterized protein</fullName>
    </submittedName>
</protein>
<proteinExistence type="predicted"/>
<name>A0A1W1E3X5_9ZZZZ</name>